<organism evidence="1 2">
    <name type="scientific">Ostreobium quekettii</name>
    <dbReference type="NCBI Taxonomy" id="121088"/>
    <lineage>
        <taxon>Eukaryota</taxon>
        <taxon>Viridiplantae</taxon>
        <taxon>Chlorophyta</taxon>
        <taxon>core chlorophytes</taxon>
        <taxon>Ulvophyceae</taxon>
        <taxon>TCBD clade</taxon>
        <taxon>Bryopsidales</taxon>
        <taxon>Ostreobineae</taxon>
        <taxon>Ostreobiaceae</taxon>
        <taxon>Ostreobium</taxon>
    </lineage>
</organism>
<gene>
    <name evidence="1" type="ORF">OSTQU699_LOCUS495</name>
</gene>
<comment type="caution">
    <text evidence="1">The sequence shown here is derived from an EMBL/GenBank/DDBJ whole genome shotgun (WGS) entry which is preliminary data.</text>
</comment>
<dbReference type="OrthoDB" id="515843at2759"/>
<keyword evidence="2" id="KW-1185">Reference proteome</keyword>
<accession>A0A8S1IK34</accession>
<evidence type="ECO:0000313" key="2">
    <source>
        <dbReference type="Proteomes" id="UP000708148"/>
    </source>
</evidence>
<sequence length="215" mass="24057">ERSVLCRSRAGTPTVSSDCPEENISAEETCEAEVCRGRYHLRLSEWSDCSDNCAAVDDATDRLVPGMEVRSGTCSASNGTAVEDPTLCRDLQFRESNRMCNTAPCELFRFAVGRWSSCSCLTRQQNRAVECVDMTGERAEERGCERLGLLKPREVQGCEPEDCPETPGFRRLLQNGTTVVDPCEGNLCSGWTPATKTLDCQWNWPWELQQWVVLM</sequence>
<protein>
    <submittedName>
        <fullName evidence="1">Uncharacterized protein</fullName>
    </submittedName>
</protein>
<proteinExistence type="predicted"/>
<dbReference type="AlphaFoldDB" id="A0A8S1IK34"/>
<dbReference type="EMBL" id="CAJHUC010000309">
    <property type="protein sequence ID" value="CAD7695134.1"/>
    <property type="molecule type" value="Genomic_DNA"/>
</dbReference>
<name>A0A8S1IK34_9CHLO</name>
<evidence type="ECO:0000313" key="1">
    <source>
        <dbReference type="EMBL" id="CAD7695134.1"/>
    </source>
</evidence>
<feature type="non-terminal residue" evidence="1">
    <location>
        <position position="215"/>
    </location>
</feature>
<dbReference type="Proteomes" id="UP000708148">
    <property type="component" value="Unassembled WGS sequence"/>
</dbReference>
<reference evidence="1" key="1">
    <citation type="submission" date="2020-12" db="EMBL/GenBank/DDBJ databases">
        <authorList>
            <person name="Iha C."/>
        </authorList>
    </citation>
    <scope>NUCLEOTIDE SEQUENCE</scope>
</reference>